<name>A0AAJ4ZCD3_PANPU</name>
<sequence>MKTLTATLSRAGALVSLCAACLPLTACMSSSPIWDAHMGEAVHKVMQAQIIHPGPPADAGPMSTDGKAAVSALNSYDKALRSPAPSSNPYVIGVSQGGASLAPSNGPGTNQ</sequence>
<organism evidence="3 5">
    <name type="scientific">Pandoraea pulmonicola</name>
    <dbReference type="NCBI Taxonomy" id="93221"/>
    <lineage>
        <taxon>Bacteria</taxon>
        <taxon>Pseudomonadati</taxon>
        <taxon>Pseudomonadota</taxon>
        <taxon>Betaproteobacteria</taxon>
        <taxon>Burkholderiales</taxon>
        <taxon>Burkholderiaceae</taxon>
        <taxon>Pandoraea</taxon>
    </lineage>
</organism>
<reference evidence="2" key="2">
    <citation type="submission" date="2016-11" db="EMBL/GenBank/DDBJ databases">
        <title>Complete Genome Sequencing of Pandoraea pulmonicola DSM 16583.</title>
        <authorList>
            <person name="Chan K.-G."/>
        </authorList>
    </citation>
    <scope>NUCLEOTIDE SEQUENCE</scope>
    <source>
        <strain evidence="2">DSM 16583</strain>
    </source>
</reference>
<dbReference type="AlphaFoldDB" id="A0AAJ4ZCD3"/>
<dbReference type="KEGG" id="ppul:RO07_10000"/>
<evidence type="ECO:0000256" key="1">
    <source>
        <dbReference type="SAM" id="SignalP"/>
    </source>
</evidence>
<evidence type="ECO:0000313" key="4">
    <source>
        <dbReference type="Proteomes" id="UP000035086"/>
    </source>
</evidence>
<proteinExistence type="predicted"/>
<evidence type="ECO:0008006" key="6">
    <source>
        <dbReference type="Google" id="ProtNLM"/>
    </source>
</evidence>
<dbReference type="Proteomes" id="UP000254589">
    <property type="component" value="Unassembled WGS sequence"/>
</dbReference>
<dbReference type="EMBL" id="CP010310">
    <property type="protein sequence ID" value="APD13289.1"/>
    <property type="molecule type" value="Genomic_DNA"/>
</dbReference>
<keyword evidence="1" id="KW-0732">Signal</keyword>
<gene>
    <name evidence="3" type="ORF">NCTC13159_02252</name>
    <name evidence="2" type="ORF">RO07_10000</name>
</gene>
<evidence type="ECO:0000313" key="2">
    <source>
        <dbReference type="EMBL" id="APD13289.1"/>
    </source>
</evidence>
<reference evidence="3 5" key="3">
    <citation type="submission" date="2018-06" db="EMBL/GenBank/DDBJ databases">
        <authorList>
            <consortium name="Pathogen Informatics"/>
            <person name="Doyle S."/>
        </authorList>
    </citation>
    <scope>NUCLEOTIDE SEQUENCE [LARGE SCALE GENOMIC DNA]</scope>
    <source>
        <strain evidence="3 5">NCTC13159</strain>
    </source>
</reference>
<evidence type="ECO:0000313" key="3">
    <source>
        <dbReference type="EMBL" id="SUA90765.1"/>
    </source>
</evidence>
<dbReference type="Proteomes" id="UP000035086">
    <property type="component" value="Chromosome"/>
</dbReference>
<accession>A0AAJ4ZCD3</accession>
<dbReference type="RefSeq" id="WP_052266929.1">
    <property type="nucleotide sequence ID" value="NZ_CP010310.2"/>
</dbReference>
<evidence type="ECO:0000313" key="5">
    <source>
        <dbReference type="Proteomes" id="UP000254589"/>
    </source>
</evidence>
<feature type="signal peptide" evidence="1">
    <location>
        <begin position="1"/>
        <end position="26"/>
    </location>
</feature>
<protein>
    <recommendedName>
        <fullName evidence="6">Lipoprotein</fullName>
    </recommendedName>
</protein>
<feature type="chain" id="PRO_5042594248" description="Lipoprotein" evidence="1">
    <location>
        <begin position="27"/>
        <end position="111"/>
    </location>
</feature>
<dbReference type="EMBL" id="UGSJ01000001">
    <property type="protein sequence ID" value="SUA90765.1"/>
    <property type="molecule type" value="Genomic_DNA"/>
</dbReference>
<reference evidence="4" key="1">
    <citation type="submission" date="2014-12" db="EMBL/GenBank/DDBJ databases">
        <title>Complete Genome Sequencing of Pandoraea pulmonicola DSM 16583.</title>
        <authorList>
            <person name="Chan K.-G."/>
        </authorList>
    </citation>
    <scope>NUCLEOTIDE SEQUENCE [LARGE SCALE GENOMIC DNA]</scope>
    <source>
        <strain evidence="4">DSM 16583</strain>
    </source>
</reference>
<keyword evidence="4" id="KW-1185">Reference proteome</keyword>